<dbReference type="AlphaFoldDB" id="A0A0U0ZWM4"/>
<proteinExistence type="predicted"/>
<gene>
    <name evidence="3" type="ORF">ERS075579_05361</name>
</gene>
<dbReference type="PANTHER" id="PTHR43329">
    <property type="entry name" value="EPOXIDE HYDROLASE"/>
    <property type="match status" value="1"/>
</dbReference>
<dbReference type="RefSeq" id="WP_016893427.1">
    <property type="nucleotide sequence ID" value="NZ_CSWP01000016.1"/>
</dbReference>
<name>A0A0U0ZWM4_9MYCO</name>
<dbReference type="SUPFAM" id="SSF53474">
    <property type="entry name" value="alpha/beta-Hydrolases"/>
    <property type="match status" value="1"/>
</dbReference>
<dbReference type="InterPro" id="IPR029058">
    <property type="entry name" value="AB_hydrolase_fold"/>
</dbReference>
<reference evidence="3 4" key="1">
    <citation type="submission" date="2015-03" db="EMBL/GenBank/DDBJ databases">
        <authorList>
            <person name="Murphy D."/>
        </authorList>
    </citation>
    <scope>NUCLEOTIDE SEQUENCE [LARGE SCALE GENOMIC DNA]</scope>
    <source>
        <strain evidence="3 4">PAP088</strain>
    </source>
</reference>
<keyword evidence="1 3" id="KW-0378">Hydrolase</keyword>
<evidence type="ECO:0000256" key="1">
    <source>
        <dbReference type="ARBA" id="ARBA00022801"/>
    </source>
</evidence>
<evidence type="ECO:0000259" key="2">
    <source>
        <dbReference type="Pfam" id="PF00561"/>
    </source>
</evidence>
<evidence type="ECO:0000313" key="3">
    <source>
        <dbReference type="EMBL" id="CPV73866.1"/>
    </source>
</evidence>
<dbReference type="InterPro" id="IPR000073">
    <property type="entry name" value="AB_hydrolase_1"/>
</dbReference>
<organism evidence="3 4">
    <name type="scientific">Mycobacteroides abscessus</name>
    <dbReference type="NCBI Taxonomy" id="36809"/>
    <lineage>
        <taxon>Bacteria</taxon>
        <taxon>Bacillati</taxon>
        <taxon>Actinomycetota</taxon>
        <taxon>Actinomycetes</taxon>
        <taxon>Mycobacteriales</taxon>
        <taxon>Mycobacteriaceae</taxon>
        <taxon>Mycobacteroides</taxon>
    </lineage>
</organism>
<feature type="domain" description="AB hydrolase-1" evidence="2">
    <location>
        <begin position="31"/>
        <end position="305"/>
    </location>
</feature>
<dbReference type="GO" id="GO:0004301">
    <property type="term" value="F:epoxide hydrolase activity"/>
    <property type="evidence" value="ECO:0007669"/>
    <property type="project" value="UniProtKB-EC"/>
</dbReference>
<dbReference type="Gene3D" id="3.40.50.1820">
    <property type="entry name" value="alpha/beta hydrolase"/>
    <property type="match status" value="1"/>
</dbReference>
<dbReference type="PRINTS" id="PR00412">
    <property type="entry name" value="EPOXHYDRLASE"/>
</dbReference>
<dbReference type="Proteomes" id="UP000045782">
    <property type="component" value="Unassembled WGS sequence"/>
</dbReference>
<protein>
    <submittedName>
        <fullName evidence="3">Probable epoxide hydrolase EphA</fullName>
        <ecNumber evidence="3">3.3.2.10</ecNumber>
    </submittedName>
</protein>
<dbReference type="EC" id="3.3.2.10" evidence="3"/>
<accession>A0A0U0ZWM4</accession>
<sequence>MTDAAVDIRERDVATNGVHLRIVEAGEPGQPAVILSHGFPELAYSWRHQIPALATAGYHVIAPDQRGYGRSSMPAHIDDYNIEALSDDLLGILDDVGAGKATFVGHDWGAVVTWHTALAVPERVSGVVGLSVPFTRRSRIPPTQAWNKLFGENFFYILYFQEPGVADADLSRDPAVTMRRMMAGMARIDGATMIAPGPAGFVERMPDPGELPEWLSQDELDHYIAEFTRTGFTGGLNWYRNFDRNWALTERLAGANVVVPSLFIAGTADPVFGFTDHAGSVKYRTDNRGDLLIDGAGHWVQQERPLEVNAALLAFLQEVVH</sequence>
<evidence type="ECO:0000313" key="4">
    <source>
        <dbReference type="Proteomes" id="UP000045782"/>
    </source>
</evidence>
<dbReference type="EMBL" id="CSWP01000016">
    <property type="protein sequence ID" value="CPV73866.1"/>
    <property type="molecule type" value="Genomic_DNA"/>
</dbReference>
<dbReference type="PRINTS" id="PR00111">
    <property type="entry name" value="ABHYDROLASE"/>
</dbReference>
<dbReference type="Pfam" id="PF00561">
    <property type="entry name" value="Abhydrolase_1"/>
    <property type="match status" value="1"/>
</dbReference>
<dbReference type="InterPro" id="IPR000639">
    <property type="entry name" value="Epox_hydrolase-like"/>
</dbReference>